<evidence type="ECO:0000313" key="3">
    <source>
        <dbReference type="Proteomes" id="UP000229342"/>
    </source>
</evidence>
<protein>
    <submittedName>
        <fullName evidence="2">Uncharacterized protein</fullName>
    </submittedName>
</protein>
<gene>
    <name evidence="2" type="ORF">COV91_06350</name>
</gene>
<comment type="caution">
    <text evidence="2">The sequence shown here is derived from an EMBL/GenBank/DDBJ whole genome shotgun (WGS) entry which is preliminary data.</text>
</comment>
<dbReference type="Proteomes" id="UP000229342">
    <property type="component" value="Unassembled WGS sequence"/>
</dbReference>
<reference evidence="2 3" key="1">
    <citation type="submission" date="2017-09" db="EMBL/GenBank/DDBJ databases">
        <title>Depth-based differentiation of microbial function through sediment-hosted aquifers and enrichment of novel symbionts in the deep terrestrial subsurface.</title>
        <authorList>
            <person name="Probst A.J."/>
            <person name="Ladd B."/>
            <person name="Jarett J.K."/>
            <person name="Geller-Mcgrath D.E."/>
            <person name="Sieber C.M."/>
            <person name="Emerson J.B."/>
            <person name="Anantharaman K."/>
            <person name="Thomas B.C."/>
            <person name="Malmstrom R."/>
            <person name="Stieglmeier M."/>
            <person name="Klingl A."/>
            <person name="Woyke T."/>
            <person name="Ryan C.M."/>
            <person name="Banfield J.F."/>
        </authorList>
    </citation>
    <scope>NUCLEOTIDE SEQUENCE [LARGE SCALE GENOMIC DNA]</scope>
    <source>
        <strain evidence="2">CG11_big_fil_rev_8_21_14_0_20_46_11</strain>
    </source>
</reference>
<keyword evidence="1" id="KW-0472">Membrane</keyword>
<dbReference type="AlphaFoldDB" id="A0A2H0KBN1"/>
<feature type="transmembrane region" description="Helical" evidence="1">
    <location>
        <begin position="56"/>
        <end position="82"/>
    </location>
</feature>
<name>A0A2H0KBN1_9BACT</name>
<organism evidence="2 3">
    <name type="scientific">Candidatus Taylorbacteria bacterium CG11_big_fil_rev_8_21_14_0_20_46_11</name>
    <dbReference type="NCBI Taxonomy" id="1975025"/>
    <lineage>
        <taxon>Bacteria</taxon>
        <taxon>Candidatus Tayloriibacteriota</taxon>
    </lineage>
</organism>
<evidence type="ECO:0000313" key="2">
    <source>
        <dbReference type="EMBL" id="PIQ68003.1"/>
    </source>
</evidence>
<proteinExistence type="predicted"/>
<keyword evidence="1" id="KW-0812">Transmembrane</keyword>
<keyword evidence="1" id="KW-1133">Transmembrane helix</keyword>
<sequence>MECITYFSRIGSWLDVFNQCVHFPEGFWLLLGLAGLASVLFWKYSQRKGFKQFGKVVTIFLLIFLLLLLIPGFIWLISVMLFDSF</sequence>
<feature type="transmembrane region" description="Helical" evidence="1">
    <location>
        <begin position="26"/>
        <end position="44"/>
    </location>
</feature>
<dbReference type="EMBL" id="PCVG01000087">
    <property type="protein sequence ID" value="PIQ68003.1"/>
    <property type="molecule type" value="Genomic_DNA"/>
</dbReference>
<evidence type="ECO:0000256" key="1">
    <source>
        <dbReference type="SAM" id="Phobius"/>
    </source>
</evidence>
<accession>A0A2H0KBN1</accession>